<dbReference type="AlphaFoldDB" id="A0A015ZJ82"/>
<dbReference type="InterPro" id="IPR025586">
    <property type="entry name" value="PcfJ"/>
</dbReference>
<dbReference type="Pfam" id="PF14284">
    <property type="entry name" value="PcfJ"/>
    <property type="match status" value="1"/>
</dbReference>
<gene>
    <name evidence="2" type="ORF">M076_2336</name>
</gene>
<comment type="caution">
    <text evidence="2">The sequence shown here is derived from an EMBL/GenBank/DDBJ whole genome shotgun (WGS) entry which is preliminary data.</text>
</comment>
<organism evidence="2 3">
    <name type="scientific">Bacteroides fragilis str. 2-F-2 #4</name>
    <dbReference type="NCBI Taxonomy" id="1339280"/>
    <lineage>
        <taxon>Bacteria</taxon>
        <taxon>Pseudomonadati</taxon>
        <taxon>Bacteroidota</taxon>
        <taxon>Bacteroidia</taxon>
        <taxon>Bacteroidales</taxon>
        <taxon>Bacteroidaceae</taxon>
        <taxon>Bacteroides</taxon>
    </lineage>
</organism>
<evidence type="ECO:0000256" key="1">
    <source>
        <dbReference type="SAM" id="Coils"/>
    </source>
</evidence>
<proteinExistence type="predicted"/>
<dbReference type="PATRIC" id="fig|1339280.3.peg.2235"/>
<feature type="coiled-coil region" evidence="1">
    <location>
        <begin position="283"/>
        <end position="331"/>
    </location>
</feature>
<evidence type="ECO:0000313" key="3">
    <source>
        <dbReference type="Proteomes" id="UP000022272"/>
    </source>
</evidence>
<accession>A0A015ZJ82</accession>
<name>A0A015ZJ82_BACFG</name>
<keyword evidence="1" id="KW-0175">Coiled coil</keyword>
<dbReference type="RefSeq" id="WP_032570610.1">
    <property type="nucleotide sequence ID" value="NZ_JGDM01000062.1"/>
</dbReference>
<evidence type="ECO:0000313" key="2">
    <source>
        <dbReference type="EMBL" id="EXZ44472.1"/>
    </source>
</evidence>
<protein>
    <submittedName>
        <fullName evidence="2">PcfJ-like family protein</fullName>
    </submittedName>
</protein>
<reference evidence="2 3" key="1">
    <citation type="submission" date="2014-02" db="EMBL/GenBank/DDBJ databases">
        <authorList>
            <person name="Sears C."/>
            <person name="Carroll K."/>
            <person name="Sack B.R."/>
            <person name="Qadri F."/>
            <person name="Myers L.L."/>
            <person name="Chung G.-T."/>
            <person name="Escheverria P."/>
            <person name="Fraser C.M."/>
            <person name="Sadzewicz L."/>
            <person name="Shefchek K.A."/>
            <person name="Tallon L."/>
            <person name="Das S.P."/>
            <person name="Daugherty S."/>
            <person name="Mongodin E.F."/>
        </authorList>
    </citation>
    <scope>NUCLEOTIDE SEQUENCE [LARGE SCALE GENOMIC DNA]</scope>
    <source>
        <strain evidence="2 3">2-F-2 #4</strain>
    </source>
</reference>
<dbReference type="EMBL" id="JGDM01000062">
    <property type="protein sequence ID" value="EXZ44472.1"/>
    <property type="molecule type" value="Genomic_DNA"/>
</dbReference>
<sequence>MKPRNKFETTVLAQSKKLRPITKAQMNWAFRECIDHYAHRLPKGRTTCMDCGHSWIMDKQTKYYTCPECGARLEVVTSYVRKVQQKQYFTVLTTCGEYQVLRMYLLFVEMEKGCKADPYVLEIGQYWWNKEGRTAVVGKQRIWGRYLDLFSFASPMAIRQDNIAYDHIAHSPIYPKFKVTDTLRRNGFKGDFHGIVPTKLIPALLSDSRAETLMKSGNIEHLRYFLSKPQALDRCWHSYKIAMRNKYAITDLSLWCDLVYLLEKLGKDLRNPHFICPTDLKAAHDLYMEKRQAQLEREREQQRIAMEAERLERERKRLEDMVKEKDEYIRKKAAFLNLVLTDGLIIVKVLQSVDEFYEEGKAMHHCVYTNAYYNDENSLILSARIDGERIETVEVDLQTLKVVQSRGVCNSNTEYHDRIIKLVEDNAEQIRQRMNAA</sequence>
<dbReference type="Proteomes" id="UP000022272">
    <property type="component" value="Unassembled WGS sequence"/>
</dbReference>